<dbReference type="Proteomes" id="UP000314985">
    <property type="component" value="Unassembled WGS sequence"/>
</dbReference>
<name>A0A4X1VRD6_PIG</name>
<evidence type="ECO:0000313" key="1">
    <source>
        <dbReference type="Ensembl" id="ENSSSCP00070046163.1"/>
    </source>
</evidence>
<protein>
    <submittedName>
        <fullName evidence="1">Uncharacterized protein</fullName>
    </submittedName>
</protein>
<accession>A0A4X1VRD6</accession>
<proteinExistence type="predicted"/>
<organism evidence="1 2">
    <name type="scientific">Sus scrofa</name>
    <name type="common">Pig</name>
    <dbReference type="NCBI Taxonomy" id="9823"/>
    <lineage>
        <taxon>Eukaryota</taxon>
        <taxon>Metazoa</taxon>
        <taxon>Chordata</taxon>
        <taxon>Craniata</taxon>
        <taxon>Vertebrata</taxon>
        <taxon>Euteleostomi</taxon>
        <taxon>Mammalia</taxon>
        <taxon>Eutheria</taxon>
        <taxon>Laurasiatheria</taxon>
        <taxon>Artiodactyla</taxon>
        <taxon>Suina</taxon>
        <taxon>Suidae</taxon>
        <taxon>Sus</taxon>
    </lineage>
</organism>
<reference evidence="2" key="1">
    <citation type="submission" date="2017-08" db="EMBL/GenBank/DDBJ databases">
        <title>USMARCv1.0.</title>
        <authorList>
            <person name="Hannum G.I."/>
            <person name="Koren S."/>
            <person name="Schroeder S.G."/>
            <person name="Chin S.C."/>
            <person name="Nonneman D.J."/>
            <person name="Becker S.A."/>
            <person name="Rosen B.D."/>
            <person name="Bickhart D.M."/>
            <person name="Putnam N.H."/>
            <person name="Green R.E."/>
            <person name="Tuggle C.K."/>
            <person name="Liu H."/>
            <person name="Rohrer G.A."/>
            <person name="Warr A."/>
            <person name="Hall R."/>
            <person name="Kim K."/>
            <person name="Hume D.A."/>
            <person name="Talbot R."/>
            <person name="Chow W."/>
            <person name="Howe K."/>
            <person name="Schwartz A.S."/>
            <person name="Watson M."/>
            <person name="Archibald A.L."/>
            <person name="Phillippy A.M."/>
            <person name="Smith T.P.L."/>
        </authorList>
    </citation>
    <scope>NUCLEOTIDE SEQUENCE [LARGE SCALE GENOMIC DNA]</scope>
</reference>
<dbReference type="Ensembl" id="ENSSSCT00070054430.1">
    <property type="protein sequence ID" value="ENSSSCP00070046163.1"/>
    <property type="gene ID" value="ENSSSCG00070027151.1"/>
</dbReference>
<dbReference type="AlphaFoldDB" id="A0A4X1VRD6"/>
<reference evidence="1" key="2">
    <citation type="submission" date="2025-08" db="UniProtKB">
        <authorList>
            <consortium name="Ensembl"/>
        </authorList>
    </citation>
    <scope>IDENTIFICATION</scope>
</reference>
<sequence>METKQHATIKPMEIKKEIKNYLETNDSEDTTSQNLWDAVKAVLRGKFIAIQAFLKKEERSQMDNLTLHLNELEKEEQESPKVSRRKEIIKIKEEINKIETQKTIEKINKTKSWFFEKVNKIDRPLARLTKKRRERTQITKIINEKGEITTDTKWKDIPCSWIGKINIVKMAILPKAIYRFNAIPIKLPMTLFTQLEQTIQTFIWNHKRPRIAKAILRNKNQAGGITLPDFKKYYKATVIKTVWYWYQNRQTDQWNRIENPEINPDTYGQLIFDKGGKNIKWEKESLFSKHCWETWTAACKAMKLEHTLTPCTKINSKWLKDLNIRQDTIKLLEENIGKTLSDIHIMNIFSGQSPKAIEIRAKINPWDLIKLKSFCTAKETKKKTKRQLSEWEKIVSNDAADKGLISRIYKQLIQLNSKKTNQSMEKWAKDLNRHFSKEDTQMANKHMKKCSTSLIIREMQIKTPMRYHLTPVRMAILNKSTNNKCWRGCGEKGTLLHCWWECQLVQPLWRTVWRYLRNLYIELPYDPTIPLLGIYPDKALLKRDTCTRMFIAALFTIARTWKQAKCPLTDDWIRKRWYIYTMEYYSAIKNDDIMPFAATWMELENLILSEMSQKDKDKYHMISLIPGI</sequence>
<dbReference type="PANTHER" id="PTHR19446">
    <property type="entry name" value="REVERSE TRANSCRIPTASES"/>
    <property type="match status" value="1"/>
</dbReference>
<evidence type="ECO:0000313" key="2">
    <source>
        <dbReference type="Proteomes" id="UP000314985"/>
    </source>
</evidence>